<dbReference type="KEGG" id="bvi:Bcep1808_5877"/>
<feature type="domain" description="HPr" evidence="2">
    <location>
        <begin position="39"/>
        <end position="122"/>
    </location>
</feature>
<proteinExistence type="predicted"/>
<dbReference type="InterPro" id="IPR035895">
    <property type="entry name" value="HPr-like_sf"/>
</dbReference>
<dbReference type="InterPro" id="IPR000032">
    <property type="entry name" value="HPr-like"/>
</dbReference>
<dbReference type="HOGENOM" id="CLU_136230_5_0_4"/>
<name>A4JRA2_BURVG</name>
<dbReference type="eggNOG" id="COG1925">
    <property type="taxonomic scope" value="Bacteria"/>
</dbReference>
<dbReference type="Gene3D" id="3.30.1340.10">
    <property type="entry name" value="HPr-like"/>
    <property type="match status" value="1"/>
</dbReference>
<dbReference type="PROSITE" id="PS51350">
    <property type="entry name" value="PTS_HPR_DOM"/>
    <property type="match status" value="1"/>
</dbReference>
<gene>
    <name evidence="3" type="ordered locus">Bcep1808_5877</name>
</gene>
<protein>
    <submittedName>
        <fullName evidence="3">Phosphotransferase system, phosphocarrier protein HPr</fullName>
    </submittedName>
</protein>
<dbReference type="Proteomes" id="UP000002287">
    <property type="component" value="Chromosome 3"/>
</dbReference>
<evidence type="ECO:0000256" key="1">
    <source>
        <dbReference type="SAM" id="MobiDB-lite"/>
    </source>
</evidence>
<dbReference type="GO" id="GO:0016740">
    <property type="term" value="F:transferase activity"/>
    <property type="evidence" value="ECO:0007669"/>
    <property type="project" value="UniProtKB-KW"/>
</dbReference>
<dbReference type="AlphaFoldDB" id="A4JRA2"/>
<dbReference type="SUPFAM" id="SSF55594">
    <property type="entry name" value="HPr-like"/>
    <property type="match status" value="1"/>
</dbReference>
<reference evidence="4" key="1">
    <citation type="submission" date="2007-03" db="EMBL/GenBank/DDBJ databases">
        <title>Complete sequence of chromosome 3 of Burkholderia vietnamiensis G4.</title>
        <authorList>
            <consortium name="US DOE Joint Genome Institute"/>
            <person name="Copeland A."/>
            <person name="Lucas S."/>
            <person name="Lapidus A."/>
            <person name="Barry K."/>
            <person name="Detter J.C."/>
            <person name="Glavina del Rio T."/>
            <person name="Hammon N."/>
            <person name="Israni S."/>
            <person name="Dalin E."/>
            <person name="Tice H."/>
            <person name="Pitluck S."/>
            <person name="Chain P."/>
            <person name="Malfatti S."/>
            <person name="Shin M."/>
            <person name="Vergez L."/>
            <person name="Schmutz J."/>
            <person name="Larimer F."/>
            <person name="Land M."/>
            <person name="Hauser L."/>
            <person name="Kyrpides N."/>
            <person name="Tiedje J."/>
            <person name="Richardson P."/>
        </authorList>
    </citation>
    <scope>NUCLEOTIDE SEQUENCE [LARGE SCALE GENOMIC DNA]</scope>
    <source>
        <strain evidence="4">G4 / LMG 22486</strain>
    </source>
</reference>
<sequence>MQRRKHPSQRPRGRDAEPAGRRAPFRPRASPLIRIVATVVYVQIGAAWNRKRASHARDALVAAARRFESDILLIANGVSAAAKDAAAIAALQLHGGTSAQLLATGRDEDTALQALLPLLQAG</sequence>
<feature type="compositionally biased region" description="Basic residues" evidence="1">
    <location>
        <begin position="1"/>
        <end position="11"/>
    </location>
</feature>
<keyword evidence="3" id="KW-0808">Transferase</keyword>
<dbReference type="Pfam" id="PF00381">
    <property type="entry name" value="PTS-HPr"/>
    <property type="match status" value="1"/>
</dbReference>
<accession>A4JRA2</accession>
<evidence type="ECO:0000259" key="2">
    <source>
        <dbReference type="PROSITE" id="PS51350"/>
    </source>
</evidence>
<organism evidence="3 4">
    <name type="scientific">Burkholderia vietnamiensis (strain G4 / LMG 22486)</name>
    <name type="common">Burkholderia cepacia (strain R1808)</name>
    <dbReference type="NCBI Taxonomy" id="269482"/>
    <lineage>
        <taxon>Bacteria</taxon>
        <taxon>Pseudomonadati</taxon>
        <taxon>Pseudomonadota</taxon>
        <taxon>Betaproteobacteria</taxon>
        <taxon>Burkholderiales</taxon>
        <taxon>Burkholderiaceae</taxon>
        <taxon>Burkholderia</taxon>
        <taxon>Burkholderia cepacia complex</taxon>
    </lineage>
</organism>
<feature type="region of interest" description="Disordered" evidence="1">
    <location>
        <begin position="1"/>
        <end position="25"/>
    </location>
</feature>
<evidence type="ECO:0000313" key="4">
    <source>
        <dbReference type="Proteomes" id="UP000002287"/>
    </source>
</evidence>
<evidence type="ECO:0000313" key="3">
    <source>
        <dbReference type="EMBL" id="ABO58805.1"/>
    </source>
</evidence>
<dbReference type="EMBL" id="CP000616">
    <property type="protein sequence ID" value="ABO58805.1"/>
    <property type="molecule type" value="Genomic_DNA"/>
</dbReference>